<dbReference type="EMBL" id="NCTU01000002">
    <property type="protein sequence ID" value="PUW06892.1"/>
    <property type="molecule type" value="Genomic_DNA"/>
</dbReference>
<name>A0AA45C2X8_CROSK</name>
<dbReference type="InterPro" id="IPR020362">
    <property type="entry name" value="Tail_accessory_Gp4"/>
</dbReference>
<dbReference type="InterPro" id="IPR038258">
    <property type="entry name" value="Gp4_sf"/>
</dbReference>
<protein>
    <submittedName>
        <fullName evidence="1">Recombinase RmuC</fullName>
    </submittedName>
</protein>
<reference evidence="1 2" key="1">
    <citation type="submission" date="2017-04" db="EMBL/GenBank/DDBJ databases">
        <title>Cronobacter sakazakii, ST83 Lineage Isolates.</title>
        <authorList>
            <person name="Chase H."/>
            <person name="Tall B."/>
            <person name="Gopinath G."/>
            <person name="Lehner A."/>
        </authorList>
    </citation>
    <scope>NUCLEOTIDE SEQUENCE [LARGE SCALE GENOMIC DNA]</scope>
    <source>
        <strain evidence="1 2">MOD1_Comp15</strain>
    </source>
</reference>
<evidence type="ECO:0000313" key="1">
    <source>
        <dbReference type="EMBL" id="PUW06892.1"/>
    </source>
</evidence>
<dbReference type="Pfam" id="PF11650">
    <property type="entry name" value="P22_Tail-4"/>
    <property type="match status" value="1"/>
</dbReference>
<gene>
    <name evidence="1" type="ORF">B7T07_01135</name>
</gene>
<dbReference type="RefSeq" id="WP_085107349.1">
    <property type="nucleotide sequence ID" value="NZ_NCTU01000002.1"/>
</dbReference>
<dbReference type="Gene3D" id="1.10.3230.20">
    <property type="entry name" value="P22 tail accessory factor (Gp4)"/>
    <property type="match status" value="1"/>
</dbReference>
<comment type="caution">
    <text evidence="1">The sequence shown here is derived from an EMBL/GenBank/DDBJ whole genome shotgun (WGS) entry which is preliminary data.</text>
</comment>
<evidence type="ECO:0000313" key="2">
    <source>
        <dbReference type="Proteomes" id="UP000244856"/>
    </source>
</evidence>
<organism evidence="1 2">
    <name type="scientific">Cronobacter sakazakii</name>
    <name type="common">Enterobacter sakazakii</name>
    <dbReference type="NCBI Taxonomy" id="28141"/>
    <lineage>
        <taxon>Bacteria</taxon>
        <taxon>Pseudomonadati</taxon>
        <taxon>Pseudomonadota</taxon>
        <taxon>Gammaproteobacteria</taxon>
        <taxon>Enterobacterales</taxon>
        <taxon>Enterobacteriaceae</taxon>
        <taxon>Cronobacter</taxon>
    </lineage>
</organism>
<dbReference type="Proteomes" id="UP000244856">
    <property type="component" value="Unassembled WGS sequence"/>
</dbReference>
<accession>A0AA45C2X8</accession>
<sequence>MNLTTKGDLALAALRKLGVASNATLTDVEPQSLEDAVNDLEMMMAEWSGNESGKVIDVGYIFAADDEPVSSGDAHGLARNTLNAVILNLACRIATDYAVEPMTKLITGARYGKEQLYRSSAIKRAKDGYGIYPSRMPVGSGNRWANLNNINYYPGREKIADPTTPTDEGDG</sequence>
<proteinExistence type="predicted"/>
<dbReference type="AlphaFoldDB" id="A0AA45C2X8"/>